<dbReference type="PANTHER" id="PTHR34781">
    <property type="entry name" value="TRANSMEMBRANE PROTEIN"/>
    <property type="match status" value="1"/>
</dbReference>
<keyword evidence="1" id="KW-0812">Transmembrane</keyword>
<dbReference type="EMBL" id="BMAC01000100">
    <property type="protein sequence ID" value="GFP85131.1"/>
    <property type="molecule type" value="Genomic_DNA"/>
</dbReference>
<feature type="transmembrane region" description="Helical" evidence="1">
    <location>
        <begin position="29"/>
        <end position="51"/>
    </location>
</feature>
<sequence length="81" mass="9835">MRSPLPPIDFSMKPWRHRRRHHRRQSWPLFLQIRLAIFTSFLIGISLTLMLCGSVNFTKFVTMPWVPILVMFLYFKWISLE</sequence>
<organism evidence="2 3">
    <name type="scientific">Phtheirospermum japonicum</name>
    <dbReference type="NCBI Taxonomy" id="374723"/>
    <lineage>
        <taxon>Eukaryota</taxon>
        <taxon>Viridiplantae</taxon>
        <taxon>Streptophyta</taxon>
        <taxon>Embryophyta</taxon>
        <taxon>Tracheophyta</taxon>
        <taxon>Spermatophyta</taxon>
        <taxon>Magnoliopsida</taxon>
        <taxon>eudicotyledons</taxon>
        <taxon>Gunneridae</taxon>
        <taxon>Pentapetalae</taxon>
        <taxon>asterids</taxon>
        <taxon>lamiids</taxon>
        <taxon>Lamiales</taxon>
        <taxon>Orobanchaceae</taxon>
        <taxon>Orobanchaceae incertae sedis</taxon>
        <taxon>Phtheirospermum</taxon>
    </lineage>
</organism>
<evidence type="ECO:0000256" key="1">
    <source>
        <dbReference type="SAM" id="Phobius"/>
    </source>
</evidence>
<evidence type="ECO:0000313" key="3">
    <source>
        <dbReference type="Proteomes" id="UP000653305"/>
    </source>
</evidence>
<keyword evidence="3" id="KW-1185">Reference proteome</keyword>
<dbReference type="Proteomes" id="UP000653305">
    <property type="component" value="Unassembled WGS sequence"/>
</dbReference>
<gene>
    <name evidence="2" type="ORF">PHJA_000656900</name>
</gene>
<evidence type="ECO:0000313" key="2">
    <source>
        <dbReference type="EMBL" id="GFP85131.1"/>
    </source>
</evidence>
<accession>A0A830BST4</accession>
<dbReference type="AlphaFoldDB" id="A0A830BST4"/>
<keyword evidence="1" id="KW-0472">Membrane</keyword>
<dbReference type="OrthoDB" id="1936751at2759"/>
<protein>
    <submittedName>
        <fullName evidence="2">Uncharacterized protein</fullName>
    </submittedName>
</protein>
<reference evidence="2" key="1">
    <citation type="submission" date="2020-07" db="EMBL/GenBank/DDBJ databases">
        <title>Ethylene signaling mediates host invasion by parasitic plants.</title>
        <authorList>
            <person name="Yoshida S."/>
        </authorList>
    </citation>
    <scope>NUCLEOTIDE SEQUENCE</scope>
    <source>
        <strain evidence="2">Okayama</strain>
    </source>
</reference>
<comment type="caution">
    <text evidence="2">The sequence shown here is derived from an EMBL/GenBank/DDBJ whole genome shotgun (WGS) entry which is preliminary data.</text>
</comment>
<proteinExistence type="predicted"/>
<feature type="transmembrane region" description="Helical" evidence="1">
    <location>
        <begin position="57"/>
        <end position="75"/>
    </location>
</feature>
<name>A0A830BST4_9LAMI</name>
<dbReference type="PANTHER" id="PTHR34781:SF2">
    <property type="entry name" value="TRANSMEMBRANE PROTEIN"/>
    <property type="match status" value="1"/>
</dbReference>
<keyword evidence="1" id="KW-1133">Transmembrane helix</keyword>